<dbReference type="PANTHER" id="PTHR45647">
    <property type="entry name" value="OS02G0152300 PROTEIN"/>
    <property type="match status" value="1"/>
</dbReference>
<dbReference type="Pfam" id="PF07714">
    <property type="entry name" value="PK_Tyr_Ser-Thr"/>
    <property type="match status" value="1"/>
</dbReference>
<dbReference type="EC" id="2.3.2.27" evidence="3"/>
<dbReference type="Gene3D" id="3.30.40.10">
    <property type="entry name" value="Zinc/RING finger domain, C3HC4 (zinc finger)"/>
    <property type="match status" value="1"/>
</dbReference>
<feature type="domain" description="U-box" evidence="7">
    <location>
        <begin position="501"/>
        <end position="571"/>
    </location>
</feature>
<dbReference type="Gene3D" id="1.10.510.10">
    <property type="entry name" value="Transferase(Phosphotransferase) domain 1"/>
    <property type="match status" value="1"/>
</dbReference>
<evidence type="ECO:0000256" key="6">
    <source>
        <dbReference type="SAM" id="MobiDB-lite"/>
    </source>
</evidence>
<evidence type="ECO:0000256" key="3">
    <source>
        <dbReference type="ARBA" id="ARBA00012483"/>
    </source>
</evidence>
<dbReference type="CDD" id="cd16655">
    <property type="entry name" value="RING-Ubox_WDSUB1-like"/>
    <property type="match status" value="1"/>
</dbReference>
<dbReference type="UniPathway" id="UPA00143"/>
<evidence type="ECO:0000256" key="4">
    <source>
        <dbReference type="ARBA" id="ARBA00022679"/>
    </source>
</evidence>
<evidence type="ECO:0000256" key="2">
    <source>
        <dbReference type="ARBA" id="ARBA00004906"/>
    </source>
</evidence>
<proteinExistence type="predicted"/>
<evidence type="ECO:0000259" key="7">
    <source>
        <dbReference type="PROSITE" id="PS51698"/>
    </source>
</evidence>
<dbReference type="InterPro" id="IPR001245">
    <property type="entry name" value="Ser-Thr/Tyr_kinase_cat_dom"/>
</dbReference>
<dbReference type="SUPFAM" id="SSF57850">
    <property type="entry name" value="RING/U-box"/>
    <property type="match status" value="1"/>
</dbReference>
<sequence length="571" mass="64436">MLSVNSGTDGGIGETSQSSLPQSCAKTAKETRLENQLEEIEEYVKCLQASDIQECEEDGGEVRIVSSKKQDKLEKSIADMVNVTADSIRTLREKIVEAKKMVEEEKMEVKDHVERSSKAEGAAEIEDSLKEEKAKQARLTEELERAREQRAKLTEEVKESKGELSSIRKLDDGLVTELSVKKLEQSRIEDRFKKAESARADLTAKIKKVQSQRDKLHQRIRKYKEQELIEDSFTCSFREFSADEISEATKNFSERMVIRTDTEGTTYKAKIGTLNVVVEFKNELSMLSEEEFKAEVEWLCRIRHPHILPVIGACVDRRCILFEYTPPGATLRDALFVPPRRAEEAPRLPWHHRIRIAAEVASAVGFLHSSRPAATAHGLVGPSAVLFGPHLTVKLSGLLPRRPSDATASDNAAMGNLILQLLTGNSEGSSGRRRRWRRDSGCRSDGGVWPRDLAVEFATVGLVWTVTPNMTRVLQDLKRRAKKRMDQERGRGGSCRERHVDVPSVFICPIFQEVMKEPHVAADGFSYELEAIKEWLDGGHDTSPMTNLRLQNKRLTPNHALRSLINNWQQN</sequence>
<dbReference type="InterPro" id="IPR051348">
    <property type="entry name" value="U-box_ubiquitin_ligases"/>
</dbReference>
<comment type="pathway">
    <text evidence="2">Protein modification; protein ubiquitination.</text>
</comment>
<name>A0A6V7PMK3_ANACO</name>
<evidence type="ECO:0000256" key="1">
    <source>
        <dbReference type="ARBA" id="ARBA00000900"/>
    </source>
</evidence>
<dbReference type="GO" id="GO:0061630">
    <property type="term" value="F:ubiquitin protein ligase activity"/>
    <property type="evidence" value="ECO:0007669"/>
    <property type="project" value="UniProtKB-EC"/>
</dbReference>
<dbReference type="SMART" id="SM00504">
    <property type="entry name" value="Ubox"/>
    <property type="match status" value="1"/>
</dbReference>
<keyword evidence="4" id="KW-0808">Transferase</keyword>
<dbReference type="PROSITE" id="PS51698">
    <property type="entry name" value="U_BOX"/>
    <property type="match status" value="1"/>
</dbReference>
<dbReference type="AlphaFoldDB" id="A0A6V7PMK3"/>
<feature type="region of interest" description="Disordered" evidence="6">
    <location>
        <begin position="111"/>
        <end position="134"/>
    </location>
</feature>
<dbReference type="InterPro" id="IPR013083">
    <property type="entry name" value="Znf_RING/FYVE/PHD"/>
</dbReference>
<dbReference type="GO" id="GO:0004672">
    <property type="term" value="F:protein kinase activity"/>
    <property type="evidence" value="ECO:0007669"/>
    <property type="project" value="InterPro"/>
</dbReference>
<dbReference type="Gene3D" id="3.30.200.20">
    <property type="entry name" value="Phosphorylase Kinase, domain 1"/>
    <property type="match status" value="1"/>
</dbReference>
<dbReference type="SUPFAM" id="SSF56112">
    <property type="entry name" value="Protein kinase-like (PK-like)"/>
    <property type="match status" value="1"/>
</dbReference>
<evidence type="ECO:0000313" key="8">
    <source>
        <dbReference type="EMBL" id="CAD1832047.1"/>
    </source>
</evidence>
<accession>A0A6V7PMK3</accession>
<dbReference type="Pfam" id="PF04564">
    <property type="entry name" value="U-box"/>
    <property type="match status" value="1"/>
</dbReference>
<evidence type="ECO:0000256" key="5">
    <source>
        <dbReference type="ARBA" id="ARBA00022786"/>
    </source>
</evidence>
<dbReference type="GO" id="GO:0016567">
    <property type="term" value="P:protein ubiquitination"/>
    <property type="evidence" value="ECO:0007669"/>
    <property type="project" value="UniProtKB-UniPathway"/>
</dbReference>
<organism evidence="8">
    <name type="scientific">Ananas comosus var. bracteatus</name>
    <name type="common">red pineapple</name>
    <dbReference type="NCBI Taxonomy" id="296719"/>
    <lineage>
        <taxon>Eukaryota</taxon>
        <taxon>Viridiplantae</taxon>
        <taxon>Streptophyta</taxon>
        <taxon>Embryophyta</taxon>
        <taxon>Tracheophyta</taxon>
        <taxon>Spermatophyta</taxon>
        <taxon>Magnoliopsida</taxon>
        <taxon>Liliopsida</taxon>
        <taxon>Poales</taxon>
        <taxon>Bromeliaceae</taxon>
        <taxon>Bromelioideae</taxon>
        <taxon>Ananas</taxon>
    </lineage>
</organism>
<dbReference type="InterPro" id="IPR003613">
    <property type="entry name" value="Ubox_domain"/>
</dbReference>
<reference evidence="8" key="1">
    <citation type="submission" date="2020-07" db="EMBL/GenBank/DDBJ databases">
        <authorList>
            <person name="Lin J."/>
        </authorList>
    </citation>
    <scope>NUCLEOTIDE SEQUENCE</scope>
</reference>
<dbReference type="PANTHER" id="PTHR45647:SF56">
    <property type="entry name" value="U-BOX DOMAIN-CONTAINING PROTEIN 50-RELATED"/>
    <property type="match status" value="1"/>
</dbReference>
<dbReference type="EMBL" id="LR862149">
    <property type="protein sequence ID" value="CAD1832047.1"/>
    <property type="molecule type" value="Genomic_DNA"/>
</dbReference>
<feature type="region of interest" description="Disordered" evidence="6">
    <location>
        <begin position="1"/>
        <end position="30"/>
    </location>
</feature>
<comment type="catalytic activity">
    <reaction evidence="1">
        <text>S-ubiquitinyl-[E2 ubiquitin-conjugating enzyme]-L-cysteine + [acceptor protein]-L-lysine = [E2 ubiquitin-conjugating enzyme]-L-cysteine + N(6)-ubiquitinyl-[acceptor protein]-L-lysine.</text>
        <dbReference type="EC" id="2.3.2.27"/>
    </reaction>
</comment>
<protein>
    <recommendedName>
        <fullName evidence="3">RING-type E3 ubiquitin transferase</fullName>
        <ecNumber evidence="3">2.3.2.27</ecNumber>
    </recommendedName>
</protein>
<feature type="compositionally biased region" description="Polar residues" evidence="6">
    <location>
        <begin position="14"/>
        <end position="25"/>
    </location>
</feature>
<dbReference type="InterPro" id="IPR011009">
    <property type="entry name" value="Kinase-like_dom_sf"/>
</dbReference>
<gene>
    <name evidence="8" type="ORF">CB5_LOCUS15258</name>
</gene>
<keyword evidence="5" id="KW-0833">Ubl conjugation pathway</keyword>